<dbReference type="RefSeq" id="WP_111341820.1">
    <property type="nucleotide sequence ID" value="NZ_JAIWKD010000001.1"/>
</dbReference>
<dbReference type="EMBL" id="QHHQ01000001">
    <property type="protein sequence ID" value="RAI03285.1"/>
    <property type="molecule type" value="Genomic_DNA"/>
</dbReference>
<evidence type="ECO:0000256" key="1">
    <source>
        <dbReference type="ARBA" id="ARBA00004141"/>
    </source>
</evidence>
<keyword evidence="5" id="KW-0862">Zinc</keyword>
<dbReference type="Gene3D" id="3.30.70.1350">
    <property type="entry name" value="Cation efflux protein, cytoplasmic domain"/>
    <property type="match status" value="1"/>
</dbReference>
<dbReference type="GO" id="GO:0005886">
    <property type="term" value="C:plasma membrane"/>
    <property type="evidence" value="ECO:0007669"/>
    <property type="project" value="TreeGrafter"/>
</dbReference>
<sequence length="304" mass="32695">MAHNHHHHHSHGSGDGDVRMTGAIAVNVLLTIVQVVGGIASGSLALIADGLHNLSDAASLIIAFAARKIGRRGSDSVMTFGYRRIEIVAALVNYTTLIVLGLYLAAEAVGRFFEPEHVDGWMVVWIATIALVVDLVTAFLTFALSKESMNIRAAFLHNIADALGSVGVIIAGIFVILFGWWIVDPIVTLLISGYILWMSFNEIGGVIRILMLGSPPGIATEDVLDAVRGVDGVNEVHRARFWQVHEEAYAFDAHVVIDGGSWTEADAIKARVKAALAERFEIHQSTLELECAAHACNEAPAFGD</sequence>
<evidence type="ECO:0000256" key="8">
    <source>
        <dbReference type="ARBA" id="ARBA00023136"/>
    </source>
</evidence>
<dbReference type="InterPro" id="IPR002524">
    <property type="entry name" value="Cation_efflux"/>
</dbReference>
<evidence type="ECO:0000313" key="13">
    <source>
        <dbReference type="Proteomes" id="UP000249590"/>
    </source>
</evidence>
<feature type="transmembrane region" description="Helical" evidence="9">
    <location>
        <begin position="87"/>
        <end position="106"/>
    </location>
</feature>
<keyword evidence="5" id="KW-0864">Zinc transport</keyword>
<feature type="domain" description="Cation efflux protein transmembrane" evidence="10">
    <location>
        <begin position="23"/>
        <end position="211"/>
    </location>
</feature>
<dbReference type="InterPro" id="IPR058533">
    <property type="entry name" value="Cation_efflux_TM"/>
</dbReference>
<evidence type="ECO:0000256" key="4">
    <source>
        <dbReference type="ARBA" id="ARBA00022692"/>
    </source>
</evidence>
<comment type="subcellular location">
    <subcellularLocation>
        <location evidence="1">Membrane</location>
        <topology evidence="1">Multi-pass membrane protein</topology>
    </subcellularLocation>
</comment>
<dbReference type="Pfam" id="PF16916">
    <property type="entry name" value="ZT_dimer"/>
    <property type="match status" value="1"/>
</dbReference>
<feature type="transmembrane region" description="Helical" evidence="9">
    <location>
        <begin position="21"/>
        <end position="40"/>
    </location>
</feature>
<keyword evidence="4 9" id="KW-0812">Transmembrane</keyword>
<evidence type="ECO:0000256" key="2">
    <source>
        <dbReference type="ARBA" id="ARBA00008873"/>
    </source>
</evidence>
<evidence type="ECO:0000256" key="7">
    <source>
        <dbReference type="ARBA" id="ARBA00023065"/>
    </source>
</evidence>
<keyword evidence="3" id="KW-0813">Transport</keyword>
<comment type="caution">
    <text evidence="12">The sequence shown here is derived from an EMBL/GenBank/DDBJ whole genome shotgun (WGS) entry which is preliminary data.</text>
</comment>
<dbReference type="Proteomes" id="UP000249590">
    <property type="component" value="Unassembled WGS sequence"/>
</dbReference>
<name>A0A8B2NYR2_9HYPH</name>
<evidence type="ECO:0000256" key="9">
    <source>
        <dbReference type="SAM" id="Phobius"/>
    </source>
</evidence>
<dbReference type="NCBIfam" id="TIGR01297">
    <property type="entry name" value="CDF"/>
    <property type="match status" value="1"/>
</dbReference>
<dbReference type="InterPro" id="IPR027470">
    <property type="entry name" value="Cation_efflux_CTD"/>
</dbReference>
<gene>
    <name evidence="12" type="ORF">DLJ53_01835</name>
</gene>
<organism evidence="12 13">
    <name type="scientific">Acuticoccus sediminis</name>
    <dbReference type="NCBI Taxonomy" id="2184697"/>
    <lineage>
        <taxon>Bacteria</taxon>
        <taxon>Pseudomonadati</taxon>
        <taxon>Pseudomonadota</taxon>
        <taxon>Alphaproteobacteria</taxon>
        <taxon>Hyphomicrobiales</taxon>
        <taxon>Amorphaceae</taxon>
        <taxon>Acuticoccus</taxon>
    </lineage>
</organism>
<keyword evidence="8 9" id="KW-0472">Membrane</keyword>
<dbReference type="InterPro" id="IPR050681">
    <property type="entry name" value="CDF/SLC30A"/>
</dbReference>
<dbReference type="Pfam" id="PF01545">
    <property type="entry name" value="Cation_efflux"/>
    <property type="match status" value="1"/>
</dbReference>
<feature type="domain" description="Cation efflux protein cytoplasmic" evidence="11">
    <location>
        <begin position="215"/>
        <end position="290"/>
    </location>
</feature>
<evidence type="ECO:0000259" key="10">
    <source>
        <dbReference type="Pfam" id="PF01545"/>
    </source>
</evidence>
<protein>
    <submittedName>
        <fullName evidence="12">Cation transporter</fullName>
    </submittedName>
</protein>
<evidence type="ECO:0000313" key="12">
    <source>
        <dbReference type="EMBL" id="RAI03285.1"/>
    </source>
</evidence>
<dbReference type="PANTHER" id="PTHR11562:SF17">
    <property type="entry name" value="RE54080P-RELATED"/>
    <property type="match status" value="1"/>
</dbReference>
<feature type="transmembrane region" description="Helical" evidence="9">
    <location>
        <begin position="162"/>
        <end position="183"/>
    </location>
</feature>
<evidence type="ECO:0000256" key="5">
    <source>
        <dbReference type="ARBA" id="ARBA00022906"/>
    </source>
</evidence>
<evidence type="ECO:0000259" key="11">
    <source>
        <dbReference type="Pfam" id="PF16916"/>
    </source>
</evidence>
<accession>A0A8B2NYR2</accession>
<dbReference type="OrthoDB" id="9809646at2"/>
<dbReference type="SUPFAM" id="SSF160240">
    <property type="entry name" value="Cation efflux protein cytoplasmic domain-like"/>
    <property type="match status" value="1"/>
</dbReference>
<comment type="similarity">
    <text evidence="2">Belongs to the cation diffusion facilitator (CDF) transporter (TC 2.A.4) family. SLC30A subfamily.</text>
</comment>
<dbReference type="InterPro" id="IPR027469">
    <property type="entry name" value="Cation_efflux_TMD_sf"/>
</dbReference>
<dbReference type="InterPro" id="IPR036837">
    <property type="entry name" value="Cation_efflux_CTD_sf"/>
</dbReference>
<evidence type="ECO:0000256" key="6">
    <source>
        <dbReference type="ARBA" id="ARBA00022989"/>
    </source>
</evidence>
<keyword evidence="6 9" id="KW-1133">Transmembrane helix</keyword>
<dbReference type="AlphaFoldDB" id="A0A8B2NYR2"/>
<feature type="transmembrane region" description="Helical" evidence="9">
    <location>
        <begin position="189"/>
        <end position="210"/>
    </location>
</feature>
<dbReference type="Gene3D" id="1.20.1510.10">
    <property type="entry name" value="Cation efflux protein transmembrane domain"/>
    <property type="match status" value="1"/>
</dbReference>
<evidence type="ECO:0000256" key="3">
    <source>
        <dbReference type="ARBA" id="ARBA00022448"/>
    </source>
</evidence>
<dbReference type="GO" id="GO:0005385">
    <property type="term" value="F:zinc ion transmembrane transporter activity"/>
    <property type="evidence" value="ECO:0007669"/>
    <property type="project" value="TreeGrafter"/>
</dbReference>
<dbReference type="SUPFAM" id="SSF161111">
    <property type="entry name" value="Cation efflux protein transmembrane domain-like"/>
    <property type="match status" value="1"/>
</dbReference>
<proteinExistence type="inferred from homology"/>
<reference evidence="12 13" key="1">
    <citation type="submission" date="2018-05" db="EMBL/GenBank/DDBJ databases">
        <title>Acuticoccus sediminis sp. nov., isolated from deep-sea sediment of Indian Ocean.</title>
        <authorList>
            <person name="Liu X."/>
            <person name="Lai Q."/>
            <person name="Du Y."/>
            <person name="Sun F."/>
            <person name="Zhang X."/>
            <person name="Wang S."/>
            <person name="Shao Z."/>
        </authorList>
    </citation>
    <scope>NUCLEOTIDE SEQUENCE [LARGE SCALE GENOMIC DNA]</scope>
    <source>
        <strain evidence="12 13">PTG4-2</strain>
    </source>
</reference>
<dbReference type="PANTHER" id="PTHR11562">
    <property type="entry name" value="CATION EFFLUX PROTEIN/ ZINC TRANSPORTER"/>
    <property type="match status" value="1"/>
</dbReference>
<feature type="transmembrane region" description="Helical" evidence="9">
    <location>
        <begin position="121"/>
        <end position="142"/>
    </location>
</feature>
<keyword evidence="7" id="KW-0406">Ion transport</keyword>
<keyword evidence="13" id="KW-1185">Reference proteome</keyword>